<feature type="domain" description="OmpA-like" evidence="8">
    <location>
        <begin position="110"/>
        <end position="231"/>
    </location>
</feature>
<evidence type="ECO:0000256" key="2">
    <source>
        <dbReference type="ARBA" id="ARBA00008914"/>
    </source>
</evidence>
<protein>
    <submittedName>
        <fullName evidence="10">Chemotaxis protein MotB</fullName>
    </submittedName>
    <submittedName>
        <fullName evidence="9">Flagellar motor protein MotS</fullName>
    </submittedName>
</protein>
<dbReference type="InterPro" id="IPR006665">
    <property type="entry name" value="OmpA-like"/>
</dbReference>
<keyword evidence="6 7" id="KW-0472">Membrane</keyword>
<dbReference type="Gene3D" id="3.30.1330.60">
    <property type="entry name" value="OmpA-like domain"/>
    <property type="match status" value="1"/>
</dbReference>
<dbReference type="InterPro" id="IPR036737">
    <property type="entry name" value="OmpA-like_sf"/>
</dbReference>
<dbReference type="Pfam" id="PF00691">
    <property type="entry name" value="OmpA"/>
    <property type="match status" value="1"/>
</dbReference>
<reference evidence="9" key="3">
    <citation type="submission" date="2017-03" db="EMBL/GenBank/DDBJ databases">
        <authorList>
            <person name="Dastager S.G."/>
            <person name="Neurgaonkar P.S."/>
            <person name="Dharne M.S."/>
        </authorList>
    </citation>
    <scope>NUCLEOTIDE SEQUENCE</scope>
    <source>
        <strain evidence="9">DSM 25145</strain>
    </source>
</reference>
<reference evidence="12" key="2">
    <citation type="submission" date="2017-03" db="EMBL/GenBank/DDBJ databases">
        <title>Bacillus sp. V-88(T) DSM27956, whole genome shotgun sequencing project.</title>
        <authorList>
            <person name="Dastager S.G."/>
            <person name="Neurgaonkar P.S."/>
            <person name="Dharne M.S."/>
        </authorList>
    </citation>
    <scope>NUCLEOTIDE SEQUENCE [LARGE SCALE GENOMIC DNA]</scope>
    <source>
        <strain evidence="12">DSM 25145</strain>
    </source>
</reference>
<evidence type="ECO:0000256" key="5">
    <source>
        <dbReference type="ARBA" id="ARBA00022989"/>
    </source>
</evidence>
<organism evidence="10 11">
    <name type="scientific">Domibacillus enclensis</name>
    <dbReference type="NCBI Taxonomy" id="1017273"/>
    <lineage>
        <taxon>Bacteria</taxon>
        <taxon>Bacillati</taxon>
        <taxon>Bacillota</taxon>
        <taxon>Bacilli</taxon>
        <taxon>Bacillales</taxon>
        <taxon>Bacillaceae</taxon>
        <taxon>Domibacillus</taxon>
    </lineage>
</organism>
<name>A0A1N7CBW5_9BACI</name>
<reference evidence="10 11" key="1">
    <citation type="submission" date="2017-01" db="EMBL/GenBank/DDBJ databases">
        <authorList>
            <person name="Mah S.A."/>
            <person name="Swanson W.J."/>
            <person name="Moy G.W."/>
            <person name="Vacquier V.D."/>
        </authorList>
    </citation>
    <scope>NUCLEOTIDE SEQUENCE [LARGE SCALE GENOMIC DNA]</scope>
    <source>
        <strain evidence="10 11">NIO-1016</strain>
    </source>
</reference>
<dbReference type="OrthoDB" id="9815217at2"/>
<dbReference type="Pfam" id="PF13677">
    <property type="entry name" value="MotB_plug"/>
    <property type="match status" value="1"/>
</dbReference>
<dbReference type="InterPro" id="IPR050330">
    <property type="entry name" value="Bact_OuterMem_StrucFunc"/>
</dbReference>
<gene>
    <name evidence="9" type="ORF">B1B05_17700</name>
    <name evidence="10" type="ORF">SAMN05443094_11265</name>
</gene>
<keyword evidence="9" id="KW-0966">Cell projection</keyword>
<evidence type="ECO:0000313" key="10">
    <source>
        <dbReference type="EMBL" id="SIR61062.1"/>
    </source>
</evidence>
<dbReference type="AlphaFoldDB" id="A0A1N7CBW5"/>
<evidence type="ECO:0000313" key="9">
    <source>
        <dbReference type="EMBL" id="OXS73974.1"/>
    </source>
</evidence>
<evidence type="ECO:0000313" key="12">
    <source>
        <dbReference type="Proteomes" id="UP000215545"/>
    </source>
</evidence>
<keyword evidence="9" id="KW-0282">Flagellum</keyword>
<dbReference type="NCBIfam" id="NF005382">
    <property type="entry name" value="PRK06925.1"/>
    <property type="match status" value="1"/>
</dbReference>
<evidence type="ECO:0000259" key="8">
    <source>
        <dbReference type="PROSITE" id="PS51123"/>
    </source>
</evidence>
<dbReference type="GO" id="GO:0005886">
    <property type="term" value="C:plasma membrane"/>
    <property type="evidence" value="ECO:0007669"/>
    <property type="project" value="UniProtKB-SubCell"/>
</dbReference>
<evidence type="ECO:0000256" key="7">
    <source>
        <dbReference type="PROSITE-ProRule" id="PRU00473"/>
    </source>
</evidence>
<keyword evidence="5" id="KW-1133">Transmembrane helix</keyword>
<dbReference type="Proteomes" id="UP000186385">
    <property type="component" value="Unassembled WGS sequence"/>
</dbReference>
<accession>A0A1N7CBW5</accession>
<sequence length="243" mass="27549">MKRKKRPVQSKASGAPKWMVTFSDLVTLILVFFILLFSMSQIDNVKFQSMANSFRQQAAFDENPSIVPGDYPNEQQQAGGQSDLDELYEKVQSFLKENSLEQTADVTRDERGVVLVLNEQFLFGSGESELMPVSYPFLDGIGALFKGLPNMIKVEGHTDNVPIQDERYPSNWELSSARASSVIRYFIEEHALSPARFMAVGYADTRSIAPNSSEENRRKNRRVEMIIMDPDLEEKTEQAPPDR</sequence>
<dbReference type="RefSeq" id="WP_045851709.1">
    <property type="nucleotide sequence ID" value="NZ_FTLX01000012.1"/>
</dbReference>
<keyword evidence="3" id="KW-1003">Cell membrane</keyword>
<dbReference type="STRING" id="1017273.SAMN05443094_11265"/>
<proteinExistence type="inferred from homology"/>
<dbReference type="CDD" id="cd07185">
    <property type="entry name" value="OmpA_C-like"/>
    <property type="match status" value="1"/>
</dbReference>
<comment type="subcellular location">
    <subcellularLocation>
        <location evidence="1">Cell membrane</location>
        <topology evidence="1">Single-pass membrane protein</topology>
    </subcellularLocation>
</comment>
<dbReference type="SUPFAM" id="SSF103088">
    <property type="entry name" value="OmpA-like"/>
    <property type="match status" value="1"/>
</dbReference>
<evidence type="ECO:0000256" key="1">
    <source>
        <dbReference type="ARBA" id="ARBA00004162"/>
    </source>
</evidence>
<dbReference type="PANTHER" id="PTHR30329">
    <property type="entry name" value="STATOR ELEMENT OF FLAGELLAR MOTOR COMPLEX"/>
    <property type="match status" value="1"/>
</dbReference>
<dbReference type="InterPro" id="IPR025713">
    <property type="entry name" value="MotB-like_N_dom"/>
</dbReference>
<dbReference type="PANTHER" id="PTHR30329:SF16">
    <property type="entry name" value="CHEMOTAXIS MOTB PROTEIN"/>
    <property type="match status" value="1"/>
</dbReference>
<comment type="similarity">
    <text evidence="2">Belongs to the MotB family.</text>
</comment>
<evidence type="ECO:0000256" key="3">
    <source>
        <dbReference type="ARBA" id="ARBA00022475"/>
    </source>
</evidence>
<dbReference type="PROSITE" id="PS51123">
    <property type="entry name" value="OMPA_2"/>
    <property type="match status" value="1"/>
</dbReference>
<evidence type="ECO:0000256" key="6">
    <source>
        <dbReference type="ARBA" id="ARBA00023136"/>
    </source>
</evidence>
<keyword evidence="9" id="KW-0969">Cilium</keyword>
<keyword evidence="12" id="KW-1185">Reference proteome</keyword>
<dbReference type="EMBL" id="FTLX01000012">
    <property type="protein sequence ID" value="SIR61062.1"/>
    <property type="molecule type" value="Genomic_DNA"/>
</dbReference>
<keyword evidence="4" id="KW-0812">Transmembrane</keyword>
<evidence type="ECO:0000256" key="4">
    <source>
        <dbReference type="ARBA" id="ARBA00022692"/>
    </source>
</evidence>
<dbReference type="EMBL" id="MWSK01000012">
    <property type="protein sequence ID" value="OXS73974.1"/>
    <property type="molecule type" value="Genomic_DNA"/>
</dbReference>
<evidence type="ECO:0000313" key="11">
    <source>
        <dbReference type="Proteomes" id="UP000186385"/>
    </source>
</evidence>
<dbReference type="Proteomes" id="UP000215545">
    <property type="component" value="Unassembled WGS sequence"/>
</dbReference>